<dbReference type="Proteomes" id="UP000053240">
    <property type="component" value="Unassembled WGS sequence"/>
</dbReference>
<evidence type="ECO:0000313" key="2">
    <source>
        <dbReference type="EMBL" id="KPJ15198.1"/>
    </source>
</evidence>
<proteinExistence type="predicted"/>
<evidence type="ECO:0000256" key="1">
    <source>
        <dbReference type="SAM" id="MobiDB-lite"/>
    </source>
</evidence>
<evidence type="ECO:0000313" key="3">
    <source>
        <dbReference type="Proteomes" id="UP000053240"/>
    </source>
</evidence>
<gene>
    <name evidence="2" type="ORF">RR48_09225</name>
</gene>
<dbReference type="EMBL" id="KQ460398">
    <property type="protein sequence ID" value="KPJ15198.1"/>
    <property type="molecule type" value="Genomic_DNA"/>
</dbReference>
<protein>
    <submittedName>
        <fullName evidence="2">Uncharacterized protein</fullName>
    </submittedName>
</protein>
<name>A0A194RBI8_PAPMA</name>
<reference evidence="2 3" key="1">
    <citation type="journal article" date="2015" name="Nat. Commun.">
        <title>Outbred genome sequencing and CRISPR/Cas9 gene editing in butterflies.</title>
        <authorList>
            <person name="Li X."/>
            <person name="Fan D."/>
            <person name="Zhang W."/>
            <person name="Liu G."/>
            <person name="Zhang L."/>
            <person name="Zhao L."/>
            <person name="Fang X."/>
            <person name="Chen L."/>
            <person name="Dong Y."/>
            <person name="Chen Y."/>
            <person name="Ding Y."/>
            <person name="Zhao R."/>
            <person name="Feng M."/>
            <person name="Zhu Y."/>
            <person name="Feng Y."/>
            <person name="Jiang X."/>
            <person name="Zhu D."/>
            <person name="Xiang H."/>
            <person name="Feng X."/>
            <person name="Li S."/>
            <person name="Wang J."/>
            <person name="Zhang G."/>
            <person name="Kronforst M.R."/>
            <person name="Wang W."/>
        </authorList>
    </citation>
    <scope>NUCLEOTIDE SEQUENCE [LARGE SCALE GENOMIC DNA]</scope>
    <source>
        <strain evidence="2">Ya'a_city_454_Pm</strain>
        <tissue evidence="2">Whole body</tissue>
    </source>
</reference>
<dbReference type="AlphaFoldDB" id="A0A194RBI8"/>
<keyword evidence="3" id="KW-1185">Reference proteome</keyword>
<feature type="compositionally biased region" description="Basic and acidic residues" evidence="1">
    <location>
        <begin position="60"/>
        <end position="70"/>
    </location>
</feature>
<accession>A0A194RBI8</accession>
<feature type="compositionally biased region" description="Basic and acidic residues" evidence="1">
    <location>
        <begin position="98"/>
        <end position="112"/>
    </location>
</feature>
<dbReference type="InParanoid" id="A0A194RBI8"/>
<sequence length="112" mass="12763">MLPIWKRIPHNYRVSPGARSMHKAFSSEKKKVRKTSIRMTAIKEYPFDLSDLQKQNAAGEQRRAPEHNPELPRPTATAPVATIETAPVEGKRKVSIMADEKSKDRENQPSDR</sequence>
<organism evidence="2 3">
    <name type="scientific">Papilio machaon</name>
    <name type="common">Old World swallowtail butterfly</name>
    <dbReference type="NCBI Taxonomy" id="76193"/>
    <lineage>
        <taxon>Eukaryota</taxon>
        <taxon>Metazoa</taxon>
        <taxon>Ecdysozoa</taxon>
        <taxon>Arthropoda</taxon>
        <taxon>Hexapoda</taxon>
        <taxon>Insecta</taxon>
        <taxon>Pterygota</taxon>
        <taxon>Neoptera</taxon>
        <taxon>Endopterygota</taxon>
        <taxon>Lepidoptera</taxon>
        <taxon>Glossata</taxon>
        <taxon>Ditrysia</taxon>
        <taxon>Papilionoidea</taxon>
        <taxon>Papilionidae</taxon>
        <taxon>Papilioninae</taxon>
        <taxon>Papilio</taxon>
    </lineage>
</organism>
<feature type="region of interest" description="Disordered" evidence="1">
    <location>
        <begin position="51"/>
        <end position="112"/>
    </location>
</feature>